<dbReference type="EMBL" id="LDRC01000010">
    <property type="protein sequence ID" value="KTR53782.1"/>
    <property type="molecule type" value="Genomic_DNA"/>
</dbReference>
<evidence type="ECO:0000313" key="3">
    <source>
        <dbReference type="Proteomes" id="UP000072763"/>
    </source>
</evidence>
<feature type="region of interest" description="Disordered" evidence="1">
    <location>
        <begin position="80"/>
        <end position="116"/>
    </location>
</feature>
<name>A0A147DTR8_9MICO</name>
<evidence type="ECO:0000313" key="2">
    <source>
        <dbReference type="EMBL" id="KTR53782.1"/>
    </source>
</evidence>
<dbReference type="Proteomes" id="UP000072763">
    <property type="component" value="Unassembled WGS sequence"/>
</dbReference>
<dbReference type="RefSeq" id="WP_058748773.1">
    <property type="nucleotide sequence ID" value="NZ_LDRC01000010.1"/>
</dbReference>
<dbReference type="OrthoDB" id="4828169at2"/>
<dbReference type="PATRIC" id="fig|465820.4.peg.68"/>
<dbReference type="AlphaFoldDB" id="A0A147DTR8"/>
<organism evidence="2 3">
    <name type="scientific">Curtobacterium oceanosedimentum</name>
    <dbReference type="NCBI Taxonomy" id="465820"/>
    <lineage>
        <taxon>Bacteria</taxon>
        <taxon>Bacillati</taxon>
        <taxon>Actinomycetota</taxon>
        <taxon>Actinomycetes</taxon>
        <taxon>Micrococcales</taxon>
        <taxon>Microbacteriaceae</taxon>
        <taxon>Curtobacterium</taxon>
    </lineage>
</organism>
<evidence type="ECO:0000256" key="1">
    <source>
        <dbReference type="SAM" id="MobiDB-lite"/>
    </source>
</evidence>
<comment type="caution">
    <text evidence="2">The sequence shown here is derived from an EMBL/GenBank/DDBJ whole genome shotgun (WGS) entry which is preliminary data.</text>
</comment>
<evidence type="ECO:0008006" key="4">
    <source>
        <dbReference type="Google" id="ProtNLM"/>
    </source>
</evidence>
<gene>
    <name evidence="2" type="ORF">NS359_01895</name>
</gene>
<accession>A0A147DTR8</accession>
<feature type="compositionally biased region" description="Basic and acidic residues" evidence="1">
    <location>
        <begin position="83"/>
        <end position="105"/>
    </location>
</feature>
<proteinExistence type="predicted"/>
<feature type="compositionally biased region" description="Gly residues" evidence="1">
    <location>
        <begin position="106"/>
        <end position="116"/>
    </location>
</feature>
<protein>
    <recommendedName>
        <fullName evidence="4">Flagellar protein FlgN</fullName>
    </recommendedName>
</protein>
<reference evidence="2 3" key="1">
    <citation type="journal article" date="2016" name="Front. Microbiol.">
        <title>Genomic Resource of Rice Seed Associated Bacteria.</title>
        <authorList>
            <person name="Midha S."/>
            <person name="Bansal K."/>
            <person name="Sharma S."/>
            <person name="Kumar N."/>
            <person name="Patil P.P."/>
            <person name="Chaudhry V."/>
            <person name="Patil P.B."/>
        </authorList>
    </citation>
    <scope>NUCLEOTIDE SEQUENCE [LARGE SCALE GENOMIC DNA]</scope>
    <source>
        <strain evidence="2 3">NS359</strain>
    </source>
</reference>
<sequence>MADLIITKAVLEDSATKLQHISDELEHQKSDDRALTEVYGQHDVQRAMHDFSGDWKIHREKMTGAVKDLHDKMQKSVENWSSLEHDLAEKLTTERTDTGHTDSGHGDAGGTDGTDA</sequence>